<dbReference type="AlphaFoldDB" id="A0A154P3U5"/>
<dbReference type="InterPro" id="IPR027165">
    <property type="entry name" value="CND3"/>
</dbReference>
<protein>
    <submittedName>
        <fullName evidence="10">Condensin complex subunit 3</fullName>
    </submittedName>
</protein>
<dbReference type="PANTHER" id="PTHR14418:SF5">
    <property type="entry name" value="CONDENSIN COMPLEX SUBUNIT 3"/>
    <property type="match status" value="1"/>
</dbReference>
<keyword evidence="3" id="KW-0158">Chromosome</keyword>
<evidence type="ECO:0000256" key="8">
    <source>
        <dbReference type="SAM" id="Coils"/>
    </source>
</evidence>
<dbReference type="InterPro" id="IPR025977">
    <property type="entry name" value="Cnd3_C"/>
</dbReference>
<dbReference type="Pfam" id="PF13646">
    <property type="entry name" value="HEAT_2"/>
    <property type="match status" value="1"/>
</dbReference>
<evidence type="ECO:0000256" key="3">
    <source>
        <dbReference type="ARBA" id="ARBA00022454"/>
    </source>
</evidence>
<keyword evidence="4" id="KW-0132">Cell division</keyword>
<sequence>MSGKRDRMINEIFHTVQFNKTCHQSNLKKLKKYYEKTDLKHFWNCFESCFKIPLTIAQNHPRVLNTLQFIAKFCASLYTVSDDEEVEEPLCPFLVKMFNFLLTHHCAKDPVVRYRICHFLNILLNSMGDQAFMDDALCDQITVTMMERLLDKSPKVRAQAIFALHRLQDPTNDQCSVIEMYIFHASKDPKAEVRIAALMSMGKNQKTLQVALRRIRDVNERVRKAAYEFISKVTVRSLTITQRDQLLIDGLKERSELVRKFVQNVLLPSWLRHFNGNFISLVRALDAEIGTDVCSMALETLFKNNPVNILIEQLPVNKDTKLIPIDELASESVLYWKCLIKHLYRESCVEELEKILPELSTFCTYISDYLVAISTEEKETWENYMQKFILLQLFEIVTTYDLSDEVGRKKLHELICNTLMSNYWSEKIIECIVTHFQKVVLDVNTRLDILVNIISDIRLPLKEATQCTQISKEQQHDINLRRAKLKVKLLELKEEEYQAIQEKQYLKADSLKNEINELSVEIAKLSDELPLTTAVEEIKEKNDSETMIKCLSIMCTMMQSVTSLTQSLRSMMQIALDSLDHPDDKVHILAIKAVSICCILDKELAKKHIMMLFLQFSLEQENQEIWLITLKGIFDLLLLYGFEHFDILENANESAGTTERSHTVKLYTNVNEESSLTSTLRSTTENNYCNFIKIIAGLLDNANQGLRTIAAEGLCKLLINRRISSSNLLSRLIILCYNPVNDQDFYLRQCVSGFFDHFAIRVPDALEMLEEAYFPTLHTLSNAPTISPLQEIDPYEVSKFMLNLTSDRICKSGAQSYCVHNSLVFRILGEMLNPASTINMETLIKSLKHLHVEIVDNTSRENIRLAVNKITEMVKGEDKRLMKHIELFKQKLESPNSVDVPEEDEDTEADP</sequence>
<evidence type="ECO:0000256" key="2">
    <source>
        <dbReference type="ARBA" id="ARBA00006533"/>
    </source>
</evidence>
<dbReference type="Gene3D" id="1.25.10.10">
    <property type="entry name" value="Leucine-rich Repeat Variant"/>
    <property type="match status" value="1"/>
</dbReference>
<feature type="domain" description="Nuclear condensin complex subunit 3 C-terminal" evidence="9">
    <location>
        <begin position="549"/>
        <end position="852"/>
    </location>
</feature>
<dbReference type="GO" id="GO:0005737">
    <property type="term" value="C:cytoplasm"/>
    <property type="evidence" value="ECO:0007669"/>
    <property type="project" value="TreeGrafter"/>
</dbReference>
<dbReference type="SUPFAM" id="SSF48371">
    <property type="entry name" value="ARM repeat"/>
    <property type="match status" value="1"/>
</dbReference>
<keyword evidence="7" id="KW-0131">Cell cycle</keyword>
<accession>A0A154P3U5</accession>
<dbReference type="PANTHER" id="PTHR14418">
    <property type="entry name" value="CONDENSIN COMPLEX SUBUNIT 3-RELATED"/>
    <property type="match status" value="1"/>
</dbReference>
<dbReference type="STRING" id="178035.A0A154P3U5"/>
<dbReference type="OrthoDB" id="27187at2759"/>
<comment type="subcellular location">
    <subcellularLocation>
        <location evidence="1">Chromosome</location>
    </subcellularLocation>
</comment>
<dbReference type="InterPro" id="IPR011989">
    <property type="entry name" value="ARM-like"/>
</dbReference>
<evidence type="ECO:0000259" key="9">
    <source>
        <dbReference type="Pfam" id="PF12719"/>
    </source>
</evidence>
<dbReference type="OMA" id="FRATQIT"/>
<reference evidence="10 11" key="1">
    <citation type="submission" date="2015-07" db="EMBL/GenBank/DDBJ databases">
        <title>The genome of Dufourea novaeangliae.</title>
        <authorList>
            <person name="Pan H."/>
            <person name="Kapheim K."/>
        </authorList>
    </citation>
    <scope>NUCLEOTIDE SEQUENCE [LARGE SCALE GENOMIC DNA]</scope>
    <source>
        <strain evidence="10">0120121106</strain>
        <tissue evidence="10">Whole body</tissue>
    </source>
</reference>
<keyword evidence="11" id="KW-1185">Reference proteome</keyword>
<evidence type="ECO:0000256" key="7">
    <source>
        <dbReference type="ARBA" id="ARBA00023306"/>
    </source>
</evidence>
<gene>
    <name evidence="10" type="ORF">WN55_10403</name>
</gene>
<dbReference type="Proteomes" id="UP000076502">
    <property type="component" value="Unassembled WGS sequence"/>
</dbReference>
<dbReference type="EMBL" id="KQ434809">
    <property type="protein sequence ID" value="KZC06492.1"/>
    <property type="molecule type" value="Genomic_DNA"/>
</dbReference>
<evidence type="ECO:0000256" key="6">
    <source>
        <dbReference type="ARBA" id="ARBA00023067"/>
    </source>
</evidence>
<evidence type="ECO:0000313" key="11">
    <source>
        <dbReference type="Proteomes" id="UP000076502"/>
    </source>
</evidence>
<name>A0A154P3U5_DUFNO</name>
<evidence type="ECO:0000256" key="5">
    <source>
        <dbReference type="ARBA" id="ARBA00022776"/>
    </source>
</evidence>
<proteinExistence type="inferred from homology"/>
<dbReference type="GO" id="GO:0051301">
    <property type="term" value="P:cell division"/>
    <property type="evidence" value="ECO:0007669"/>
    <property type="project" value="UniProtKB-KW"/>
</dbReference>
<dbReference type="Pfam" id="PF12719">
    <property type="entry name" value="Cnd3"/>
    <property type="match status" value="1"/>
</dbReference>
<keyword evidence="8" id="KW-0175">Coiled coil</keyword>
<dbReference type="GO" id="GO:0000793">
    <property type="term" value="C:condensed chromosome"/>
    <property type="evidence" value="ECO:0007669"/>
    <property type="project" value="TreeGrafter"/>
</dbReference>
<dbReference type="GO" id="GO:0000796">
    <property type="term" value="C:condensin complex"/>
    <property type="evidence" value="ECO:0007669"/>
    <property type="project" value="InterPro"/>
</dbReference>
<comment type="similarity">
    <text evidence="2">Belongs to the CND3 (condensin subunit 3) family.</text>
</comment>
<keyword evidence="6" id="KW-0226">DNA condensation</keyword>
<dbReference type="InterPro" id="IPR016024">
    <property type="entry name" value="ARM-type_fold"/>
</dbReference>
<evidence type="ECO:0000256" key="4">
    <source>
        <dbReference type="ARBA" id="ARBA00022618"/>
    </source>
</evidence>
<keyword evidence="5" id="KW-0498">Mitosis</keyword>
<evidence type="ECO:0000256" key="1">
    <source>
        <dbReference type="ARBA" id="ARBA00004286"/>
    </source>
</evidence>
<organism evidence="10 11">
    <name type="scientific">Dufourea novaeangliae</name>
    <name type="common">Sweat bee</name>
    <dbReference type="NCBI Taxonomy" id="178035"/>
    <lineage>
        <taxon>Eukaryota</taxon>
        <taxon>Metazoa</taxon>
        <taxon>Ecdysozoa</taxon>
        <taxon>Arthropoda</taxon>
        <taxon>Hexapoda</taxon>
        <taxon>Insecta</taxon>
        <taxon>Pterygota</taxon>
        <taxon>Neoptera</taxon>
        <taxon>Endopterygota</taxon>
        <taxon>Hymenoptera</taxon>
        <taxon>Apocrita</taxon>
        <taxon>Aculeata</taxon>
        <taxon>Apoidea</taxon>
        <taxon>Anthophila</taxon>
        <taxon>Halictidae</taxon>
        <taxon>Rophitinae</taxon>
        <taxon>Dufourea</taxon>
    </lineage>
</organism>
<dbReference type="GO" id="GO:0007076">
    <property type="term" value="P:mitotic chromosome condensation"/>
    <property type="evidence" value="ECO:0007669"/>
    <property type="project" value="InterPro"/>
</dbReference>
<evidence type="ECO:0000313" key="10">
    <source>
        <dbReference type="EMBL" id="KZC06492.1"/>
    </source>
</evidence>
<feature type="coiled-coil region" evidence="8">
    <location>
        <begin position="480"/>
        <end position="528"/>
    </location>
</feature>